<feature type="region of interest" description="Disordered" evidence="1">
    <location>
        <begin position="479"/>
        <end position="657"/>
    </location>
</feature>
<dbReference type="InterPro" id="IPR046357">
    <property type="entry name" value="PPIase_dom_sf"/>
</dbReference>
<feature type="compositionally biased region" description="Polar residues" evidence="1">
    <location>
        <begin position="611"/>
        <end position="631"/>
    </location>
</feature>
<organism evidence="2">
    <name type="scientific">Noctiluca scintillans</name>
    <name type="common">Sea sparkle</name>
    <name type="synonym">Red tide dinoflagellate</name>
    <dbReference type="NCBI Taxonomy" id="2966"/>
    <lineage>
        <taxon>Eukaryota</taxon>
        <taxon>Sar</taxon>
        <taxon>Alveolata</taxon>
        <taxon>Dinophyceae</taxon>
        <taxon>Noctilucales</taxon>
        <taxon>Noctilucaceae</taxon>
        <taxon>Noctiluca</taxon>
    </lineage>
</organism>
<feature type="compositionally biased region" description="Low complexity" evidence="1">
    <location>
        <begin position="515"/>
        <end position="528"/>
    </location>
</feature>
<dbReference type="GO" id="GO:0003755">
    <property type="term" value="F:peptidyl-prolyl cis-trans isomerase activity"/>
    <property type="evidence" value="ECO:0007669"/>
    <property type="project" value="InterPro"/>
</dbReference>
<evidence type="ECO:0008006" key="3">
    <source>
        <dbReference type="Google" id="ProtNLM"/>
    </source>
</evidence>
<feature type="compositionally biased region" description="Basic residues" evidence="1">
    <location>
        <begin position="646"/>
        <end position="657"/>
    </location>
</feature>
<protein>
    <recommendedName>
        <fullName evidence="3">Peptidylprolyl isomerase</fullName>
    </recommendedName>
</protein>
<feature type="compositionally biased region" description="Basic and acidic residues" evidence="1">
    <location>
        <begin position="479"/>
        <end position="514"/>
    </location>
</feature>
<dbReference type="PANTHER" id="PTHR46512">
    <property type="entry name" value="PEPTIDYLPROLYL ISOMERASE"/>
    <property type="match status" value="1"/>
</dbReference>
<dbReference type="PANTHER" id="PTHR46512:SF9">
    <property type="entry name" value="PEPTIDYLPROLYL ISOMERASE"/>
    <property type="match status" value="1"/>
</dbReference>
<reference evidence="2" key="1">
    <citation type="submission" date="2021-01" db="EMBL/GenBank/DDBJ databases">
        <authorList>
            <person name="Corre E."/>
            <person name="Pelletier E."/>
            <person name="Niang G."/>
            <person name="Scheremetjew M."/>
            <person name="Finn R."/>
            <person name="Kale V."/>
            <person name="Holt S."/>
            <person name="Cochrane G."/>
            <person name="Meng A."/>
            <person name="Brown T."/>
            <person name="Cohen L."/>
        </authorList>
    </citation>
    <scope>NUCLEOTIDE SEQUENCE</scope>
</reference>
<feature type="compositionally biased region" description="Low complexity" evidence="1">
    <location>
        <begin position="546"/>
        <end position="555"/>
    </location>
</feature>
<evidence type="ECO:0000256" key="1">
    <source>
        <dbReference type="SAM" id="MobiDB-lite"/>
    </source>
</evidence>
<gene>
    <name evidence="2" type="ORF">NSCI0253_LOCUS33196</name>
</gene>
<dbReference type="Gene3D" id="3.10.50.40">
    <property type="match status" value="1"/>
</dbReference>
<proteinExistence type="predicted"/>
<name>A0A7S1AM48_NOCSC</name>
<dbReference type="AlphaFoldDB" id="A0A7S1AM48"/>
<dbReference type="EMBL" id="HBFQ01046666">
    <property type="protein sequence ID" value="CAD8858842.1"/>
    <property type="molecule type" value="Transcribed_RNA"/>
</dbReference>
<accession>A0A7S1AM48</accession>
<dbReference type="SUPFAM" id="SSF54534">
    <property type="entry name" value="FKBP-like"/>
    <property type="match status" value="1"/>
</dbReference>
<sequence length="657" mass="71231">MTVDSDDEEQERLRAEGWMDMTEGTVFKAVSFRWRPVQDPKKLAPQSEYRPKHTSFHRSFCTVRLCKSAQGTDGEGPQEVDFILGETHGYPHVPRKLFRPPADSEQIDVQSWVTEAALRLSPGDTAEFESMSERSGTGPPCRCTLTLLTASATQDILGDEGIVVRILDSSPGGEKPRDLATIVASWRVWFKRNGELIHSTSSSRPLTELDIPPDVGDSLAGEAPPNGTMKFTLDDNAIMVALELGFKNMECGSRACVRVSETWGHGPLTPDGNPVLQGAAIWAELRLHSVKNEPAPGEHESSNATIAFALRKKVQGNESLALGSGAAASRAVRRYEAGIKALEAMLPDDTSLKGSTKTPQKGPIVADEQMSLVRETLLSLRLNGAQGQLKSQNWAAAAGFCDVVLRDDSTNLKARYRRGLARCELGDLPGSVEDLKCVAHATPNDANVRRELARVLQCQRDHKEGEKQVFGGAFDKMRQQEQEAQKREEAKQEAKARVEEARRAQIDAERKKTLAEAAAAAQESAPASVEPTAGKVTFGPEPPPAEQQAAPVPGALSPEQEQRAQDAASAILRQAKADHAAADADDDDDDEAPARARLPVSEEGQKLLESMGSNTSASAPPTLINDLQSKPTEAPPPIDYDVPSFLRKKAKPSSQKR</sequence>
<dbReference type="InterPro" id="IPR050754">
    <property type="entry name" value="FKBP4/5/8-like"/>
</dbReference>
<dbReference type="InterPro" id="IPR011990">
    <property type="entry name" value="TPR-like_helical_dom_sf"/>
</dbReference>
<dbReference type="SUPFAM" id="SSF48452">
    <property type="entry name" value="TPR-like"/>
    <property type="match status" value="1"/>
</dbReference>
<dbReference type="Gene3D" id="1.25.40.10">
    <property type="entry name" value="Tetratricopeptide repeat domain"/>
    <property type="match status" value="1"/>
</dbReference>
<evidence type="ECO:0000313" key="2">
    <source>
        <dbReference type="EMBL" id="CAD8858842.1"/>
    </source>
</evidence>